<name>A0ABQ2LEF3_9PROT</name>
<evidence type="ECO:0000313" key="2">
    <source>
        <dbReference type="Proteomes" id="UP000602381"/>
    </source>
</evidence>
<dbReference type="Pfam" id="PF11848">
    <property type="entry name" value="DUF3368"/>
    <property type="match status" value="1"/>
</dbReference>
<protein>
    <recommendedName>
        <fullName evidence="3">PIN domain-containing protein</fullName>
    </recommendedName>
</protein>
<evidence type="ECO:0008006" key="3">
    <source>
        <dbReference type="Google" id="ProtNLM"/>
    </source>
</evidence>
<sequence>MRPPPFLNDPTRILVVDASAVISITASARAHQIVSAIPNRLIVPDVVVSELESGSHKGRSNAELLRDLIKDGQLNVVTMGDVAVGYFEDLVIGPARDTLDDGEAATIACALEIGGVPLIDERKARRICDERHPGLAYGYTVDIFAHPNVGKALGDADLAQAVLNALTEARMRVLPQHLDWVVNLVGPENAANCNSLPRSARLQAKVAKSGGENS</sequence>
<proteinExistence type="predicted"/>
<organism evidence="1 2">
    <name type="scientific">Iodidimonas muriae</name>
    <dbReference type="NCBI Taxonomy" id="261467"/>
    <lineage>
        <taxon>Bacteria</taxon>
        <taxon>Pseudomonadati</taxon>
        <taxon>Pseudomonadota</taxon>
        <taxon>Alphaproteobacteria</taxon>
        <taxon>Iodidimonadales</taxon>
        <taxon>Iodidimonadaceae</taxon>
        <taxon>Iodidimonas</taxon>
    </lineage>
</organism>
<evidence type="ECO:0000313" key="1">
    <source>
        <dbReference type="EMBL" id="GGO10403.1"/>
    </source>
</evidence>
<gene>
    <name evidence="1" type="ORF">GCM10007972_13170</name>
</gene>
<accession>A0ABQ2LEF3</accession>
<reference evidence="2" key="1">
    <citation type="journal article" date="2019" name="Int. J. Syst. Evol. Microbiol.">
        <title>The Global Catalogue of Microorganisms (GCM) 10K type strain sequencing project: providing services to taxonomists for standard genome sequencing and annotation.</title>
        <authorList>
            <consortium name="The Broad Institute Genomics Platform"/>
            <consortium name="The Broad Institute Genome Sequencing Center for Infectious Disease"/>
            <person name="Wu L."/>
            <person name="Ma J."/>
        </authorList>
    </citation>
    <scope>NUCLEOTIDE SEQUENCE [LARGE SCALE GENOMIC DNA]</scope>
    <source>
        <strain evidence="2">JCM 17843</strain>
    </source>
</reference>
<comment type="caution">
    <text evidence="1">The sequence shown here is derived from an EMBL/GenBank/DDBJ whole genome shotgun (WGS) entry which is preliminary data.</text>
</comment>
<dbReference type="EMBL" id="BMOV01000003">
    <property type="protein sequence ID" value="GGO10403.1"/>
    <property type="molecule type" value="Genomic_DNA"/>
</dbReference>
<dbReference type="InterPro" id="IPR021799">
    <property type="entry name" value="PIN-like_prokaryotic"/>
</dbReference>
<dbReference type="Proteomes" id="UP000602381">
    <property type="component" value="Unassembled WGS sequence"/>
</dbReference>
<dbReference type="RefSeq" id="WP_229773575.1">
    <property type="nucleotide sequence ID" value="NZ_BMOV01000003.1"/>
</dbReference>
<keyword evidence="2" id="KW-1185">Reference proteome</keyword>